<gene>
    <name evidence="2" type="ORF">DERYTH_LOCUS10544</name>
</gene>
<feature type="compositionally biased region" description="Basic and acidic residues" evidence="1">
    <location>
        <begin position="149"/>
        <end position="181"/>
    </location>
</feature>
<name>A0A9N9H9T2_9GLOM</name>
<protein>
    <submittedName>
        <fullName evidence="2">22078_t:CDS:1</fullName>
    </submittedName>
</protein>
<dbReference type="Proteomes" id="UP000789405">
    <property type="component" value="Unassembled WGS sequence"/>
</dbReference>
<comment type="caution">
    <text evidence="2">The sequence shown here is derived from an EMBL/GenBank/DDBJ whole genome shotgun (WGS) entry which is preliminary data.</text>
</comment>
<keyword evidence="3" id="KW-1185">Reference proteome</keyword>
<evidence type="ECO:0000256" key="1">
    <source>
        <dbReference type="SAM" id="MobiDB-lite"/>
    </source>
</evidence>
<reference evidence="2" key="1">
    <citation type="submission" date="2021-06" db="EMBL/GenBank/DDBJ databases">
        <authorList>
            <person name="Kallberg Y."/>
            <person name="Tangrot J."/>
            <person name="Rosling A."/>
        </authorList>
    </citation>
    <scope>NUCLEOTIDE SEQUENCE</scope>
    <source>
        <strain evidence="2">MA453B</strain>
    </source>
</reference>
<proteinExistence type="predicted"/>
<organism evidence="2 3">
    <name type="scientific">Dentiscutata erythropus</name>
    <dbReference type="NCBI Taxonomy" id="1348616"/>
    <lineage>
        <taxon>Eukaryota</taxon>
        <taxon>Fungi</taxon>
        <taxon>Fungi incertae sedis</taxon>
        <taxon>Mucoromycota</taxon>
        <taxon>Glomeromycotina</taxon>
        <taxon>Glomeromycetes</taxon>
        <taxon>Diversisporales</taxon>
        <taxon>Gigasporaceae</taxon>
        <taxon>Dentiscutata</taxon>
    </lineage>
</organism>
<dbReference type="EMBL" id="CAJVPY010006171">
    <property type="protein sequence ID" value="CAG8657793.1"/>
    <property type="molecule type" value="Genomic_DNA"/>
</dbReference>
<dbReference type="AlphaFoldDB" id="A0A9N9H9T2"/>
<sequence>MLSDKNKVTEVHKLMNVLRQRGCVDTLEHVETKTNLVNMVNDSYEQGIFLDSIPFEYFKRYNRALTYSEKLHVEDIEEHMPDVFYITKIGPGSIVLKIQPHVRCMLGTDERNNQKNKEQYTRCSSHSSSLNDQVKEFYRQLNENSQENYRSRNHDKWEDKKNSRNDDDYKKNSRNDDDLKKNTKGPPWTNPYGSLPPYFQNEKHQDERYQNDHRKRERSYDKYSPERPLRNSYRDLSPSECYLQHEYDSSYDQNYESTINRDKMEKTTKLVKTADYVKKNDSEKINDRSRESGFEKYRELVKNFHGVPFFILREDAPNLSEIQRVALELLFL</sequence>
<evidence type="ECO:0000313" key="3">
    <source>
        <dbReference type="Proteomes" id="UP000789405"/>
    </source>
</evidence>
<evidence type="ECO:0000313" key="2">
    <source>
        <dbReference type="EMBL" id="CAG8657793.1"/>
    </source>
</evidence>
<feature type="compositionally biased region" description="Basic and acidic residues" evidence="1">
    <location>
        <begin position="201"/>
        <end position="233"/>
    </location>
</feature>
<feature type="region of interest" description="Disordered" evidence="1">
    <location>
        <begin position="143"/>
        <end position="237"/>
    </location>
</feature>
<dbReference type="OrthoDB" id="2424038at2759"/>
<accession>A0A9N9H9T2</accession>